<dbReference type="PANTHER" id="PTHR13542">
    <property type="entry name" value="LSM12 HOMOLOG"/>
    <property type="match status" value="1"/>
</dbReference>
<keyword evidence="3" id="KW-1185">Reference proteome</keyword>
<evidence type="ECO:0000313" key="2">
    <source>
        <dbReference type="EMBL" id="KER21009.1"/>
    </source>
</evidence>
<dbReference type="SMART" id="SM00995">
    <property type="entry name" value="AD"/>
    <property type="match status" value="1"/>
</dbReference>
<evidence type="ECO:0000313" key="3">
    <source>
        <dbReference type="Proteomes" id="UP000054324"/>
    </source>
</evidence>
<organism evidence="2 3">
    <name type="scientific">Opisthorchis viverrini</name>
    <name type="common">Southeast Asian liver fluke</name>
    <dbReference type="NCBI Taxonomy" id="6198"/>
    <lineage>
        <taxon>Eukaryota</taxon>
        <taxon>Metazoa</taxon>
        <taxon>Spiralia</taxon>
        <taxon>Lophotrochozoa</taxon>
        <taxon>Platyhelminthes</taxon>
        <taxon>Trematoda</taxon>
        <taxon>Digenea</taxon>
        <taxon>Opisthorchiida</taxon>
        <taxon>Opisthorchiata</taxon>
        <taxon>Opisthorchiidae</taxon>
        <taxon>Opisthorchis</taxon>
    </lineage>
</organism>
<name>A0A075A0S0_OPIVI</name>
<proteinExistence type="predicted"/>
<dbReference type="Proteomes" id="UP000054324">
    <property type="component" value="Unassembled WGS sequence"/>
</dbReference>
<dbReference type="STRING" id="6198.A0A075A0S0"/>
<evidence type="ECO:0000259" key="1">
    <source>
        <dbReference type="PROSITE" id="PS52001"/>
    </source>
</evidence>
<dbReference type="InterPro" id="IPR039683">
    <property type="entry name" value="Lsm12-like"/>
</dbReference>
<dbReference type="EMBL" id="KL597002">
    <property type="protein sequence ID" value="KER21009.1"/>
    <property type="molecule type" value="Genomic_DNA"/>
</dbReference>
<dbReference type="CTD" id="20324729"/>
<dbReference type="PROSITE" id="PS52001">
    <property type="entry name" value="AD"/>
    <property type="match status" value="1"/>
</dbReference>
<sequence>MRILALASILPRTENIKSSAAPFFHLCFSHEGQPLTDKNKTDPGNLGKRPDPVYQSVKAGLYVMTVHNLPKAGSTISALVDDVRIEGEVLCIDEPKKLVVILQHSLETSSSTGRRDTCDIIFARTEFLKEVKMLKEGPLPSFPELSINKIAERIRKNERTQQEKQKFYRPDVPPEVRNLAEHIEKTLFDVVWSDPNIVVMEHSIISPPYKEDNSVVATAPVSAEGYTVDVTSLFASHLGSHLFSNVHELAHCIKQFERTSGSYYSRQRLRSHLRLKSEPDSSIAL</sequence>
<dbReference type="KEGG" id="ovi:T265_10561"/>
<dbReference type="InterPro" id="IPR047574">
    <property type="entry name" value="AD"/>
</dbReference>
<protein>
    <recommendedName>
        <fullName evidence="1">AD domain-containing protein</fullName>
    </recommendedName>
</protein>
<accession>A0A075A0S0</accession>
<feature type="domain" description="AD" evidence="1">
    <location>
        <begin position="143"/>
        <end position="242"/>
    </location>
</feature>
<dbReference type="AlphaFoldDB" id="A0A075A0S0"/>
<gene>
    <name evidence="2" type="ORF">T265_10561</name>
</gene>
<dbReference type="Pfam" id="PF09793">
    <property type="entry name" value="AD"/>
    <property type="match status" value="1"/>
</dbReference>
<reference evidence="2 3" key="1">
    <citation type="submission" date="2013-11" db="EMBL/GenBank/DDBJ databases">
        <title>Opisthorchis viverrini - life in the bile duct.</title>
        <authorList>
            <person name="Young N.D."/>
            <person name="Nagarajan N."/>
            <person name="Lin S.J."/>
            <person name="Korhonen P.K."/>
            <person name="Jex A.R."/>
            <person name="Hall R.S."/>
            <person name="Safavi-Hemami H."/>
            <person name="Kaewkong W."/>
            <person name="Bertrand D."/>
            <person name="Gao S."/>
            <person name="Seet Q."/>
            <person name="Wongkham S."/>
            <person name="Teh B.T."/>
            <person name="Wongkham C."/>
            <person name="Intapan P.M."/>
            <person name="Maleewong W."/>
            <person name="Yang X."/>
            <person name="Hu M."/>
            <person name="Wang Z."/>
            <person name="Hofmann A."/>
            <person name="Sternberg P.W."/>
            <person name="Tan P."/>
            <person name="Wang J."/>
            <person name="Gasser R.B."/>
        </authorList>
    </citation>
    <scope>NUCLEOTIDE SEQUENCE [LARGE SCALE GENOMIC DNA]</scope>
</reference>
<dbReference type="GeneID" id="20324729"/>
<dbReference type="OrthoDB" id="1057137at2759"/>
<dbReference type="RefSeq" id="XP_009175232.1">
    <property type="nucleotide sequence ID" value="XM_009176968.1"/>
</dbReference>
<dbReference type="InterPro" id="IPR019181">
    <property type="entry name" value="LSM12_ABD"/>
</dbReference>